<dbReference type="Proteomes" id="UP000027037">
    <property type="component" value="Unassembled WGS sequence"/>
</dbReference>
<keyword evidence="3" id="KW-1185">Reference proteome</keyword>
<organism evidence="2 3">
    <name type="scientific">Hyphomonas beringensis</name>
    <dbReference type="NCBI Taxonomy" id="1280946"/>
    <lineage>
        <taxon>Bacteria</taxon>
        <taxon>Pseudomonadati</taxon>
        <taxon>Pseudomonadota</taxon>
        <taxon>Alphaproteobacteria</taxon>
        <taxon>Hyphomonadales</taxon>
        <taxon>Hyphomonadaceae</taxon>
        <taxon>Hyphomonas</taxon>
    </lineage>
</organism>
<evidence type="ECO:0000259" key="1">
    <source>
        <dbReference type="Pfam" id="PF18753"/>
    </source>
</evidence>
<dbReference type="STRING" id="1280946.HY29_14085"/>
<comment type="caution">
    <text evidence="2">The sequence shown here is derived from an EMBL/GenBank/DDBJ whole genome shotgun (WGS) entry which is preliminary data.</text>
</comment>
<feature type="domain" description="Nucleotide modification associated" evidence="1">
    <location>
        <begin position="11"/>
        <end position="208"/>
    </location>
</feature>
<dbReference type="InterPro" id="IPR041180">
    <property type="entry name" value="Nmad2"/>
</dbReference>
<dbReference type="RefSeq" id="WP_034795952.1">
    <property type="nucleotide sequence ID" value="NZ_AWFF01000036.1"/>
</dbReference>
<dbReference type="EMBL" id="AWFF01000036">
    <property type="protein sequence ID" value="KCZ54675.1"/>
    <property type="molecule type" value="Genomic_DNA"/>
</dbReference>
<dbReference type="Pfam" id="PF18753">
    <property type="entry name" value="Nmad2"/>
    <property type="match status" value="1"/>
</dbReference>
<dbReference type="OrthoDB" id="2080678at2"/>
<reference evidence="2 3" key="1">
    <citation type="journal article" date="2014" name="Antonie Van Leeuwenhoek">
        <title>Hyphomonas beringensis sp. nov. and Hyphomonas chukchiensis sp. nov., isolated from surface seawater of the Bering Sea and Chukchi Sea.</title>
        <authorList>
            <person name="Li C."/>
            <person name="Lai Q."/>
            <person name="Li G."/>
            <person name="Dong C."/>
            <person name="Wang J."/>
            <person name="Liao Y."/>
            <person name="Shao Z."/>
        </authorList>
    </citation>
    <scope>NUCLEOTIDE SEQUENCE [LARGE SCALE GENOMIC DNA]</scope>
    <source>
        <strain evidence="2 3">25B14_1</strain>
    </source>
</reference>
<evidence type="ECO:0000313" key="3">
    <source>
        <dbReference type="Proteomes" id="UP000027037"/>
    </source>
</evidence>
<gene>
    <name evidence="2" type="ORF">HY29_14085</name>
</gene>
<protein>
    <recommendedName>
        <fullName evidence="1">Nucleotide modification associated domain-containing protein</fullName>
    </recommendedName>
</protein>
<name>A0A062UF12_9PROT</name>
<evidence type="ECO:0000313" key="2">
    <source>
        <dbReference type="EMBL" id="KCZ54675.1"/>
    </source>
</evidence>
<dbReference type="AlphaFoldDB" id="A0A062UF12"/>
<dbReference type="eggNOG" id="ENOG502Z8HI">
    <property type="taxonomic scope" value="Bacteria"/>
</dbReference>
<proteinExistence type="predicted"/>
<accession>A0A062UF12</accession>
<sequence>MSASKRPRPQRLYRYVIDHDRGFAPNPFFGVCTLACCKPGIRKHAAIGDIIVGFGTAKYDLDGHIIYWMAVDEISDFDSYWGDPRFLMKRPQMGGSLSLCFGDNIYRRSDDNGRWIQEASFHSDPNSRHGGGNLKRDTGTTDKLLIGKEFAYWGGDGPKTPAAFDPLVWRRRGEKYRVEDPSMQAEFISWLRSIPERGLRRPPADWTRDRKLRALLQTEKKAC</sequence>